<protein>
    <submittedName>
        <fullName evidence="1">Uncharacterized protein</fullName>
    </submittedName>
</protein>
<dbReference type="AlphaFoldDB" id="A0A564U121"/>
<dbReference type="RefSeq" id="WP_144367280.1">
    <property type="nucleotide sequence ID" value="NZ_CABHNA010000062.1"/>
</dbReference>
<dbReference type="EMBL" id="CABHNA010000062">
    <property type="protein sequence ID" value="VUX13171.1"/>
    <property type="molecule type" value="Genomic_DNA"/>
</dbReference>
<evidence type="ECO:0000313" key="2">
    <source>
        <dbReference type="Proteomes" id="UP000363661"/>
    </source>
</evidence>
<name>A0A564U121_9FIRM</name>
<organism evidence="1 2">
    <name type="scientific">[Ruminococcus] torques</name>
    <dbReference type="NCBI Taxonomy" id="33039"/>
    <lineage>
        <taxon>Bacteria</taxon>
        <taxon>Bacillati</taxon>
        <taxon>Bacillota</taxon>
        <taxon>Clostridia</taxon>
        <taxon>Lachnospirales</taxon>
        <taxon>Lachnospiraceae</taxon>
        <taxon>Mediterraneibacter</taxon>
    </lineage>
</organism>
<dbReference type="Proteomes" id="UP000363661">
    <property type="component" value="Unassembled WGS sequence"/>
</dbReference>
<accession>A0A564U121</accession>
<gene>
    <name evidence="1" type="ORF">RTSSTS7063_01863</name>
</gene>
<evidence type="ECO:0000313" key="1">
    <source>
        <dbReference type="EMBL" id="VUX13171.1"/>
    </source>
</evidence>
<reference evidence="1 2" key="1">
    <citation type="submission" date="2019-07" db="EMBL/GenBank/DDBJ databases">
        <authorList>
            <person name="Hibberd C M."/>
            <person name="Gehrig L. J."/>
            <person name="Chang H.-W."/>
            <person name="Venkatesh S."/>
        </authorList>
    </citation>
    <scope>NUCLEOTIDE SEQUENCE [LARGE SCALE GENOMIC DNA]</scope>
    <source>
        <strain evidence="1">Ruminococcus_torques_SSTS_Bg7063</strain>
    </source>
</reference>
<sequence>MIKSLSMMNNVAEVCGQLRRKMYGKNATAKDFKDSYIINNCIDYYCGKPEDLMKKEISELDQSQGKTSKSVNFRSDSYKKLNTYSKILNVPESEVCRRLLYFMLEAQVDNSSDRVQLTSLKSKVTLLQTQIEESMNTLAEIIAEIEMVEGRQD</sequence>
<keyword evidence="2" id="KW-1185">Reference proteome</keyword>
<proteinExistence type="predicted"/>